<accession>A0A5E4E794</accession>
<proteinExistence type="predicted"/>
<keyword evidence="1" id="KW-0472">Membrane</keyword>
<reference evidence="3" key="1">
    <citation type="journal article" date="2020" name="Plant J.">
        <title>Transposons played a major role in the diversification between the closely related almond and peach genomes: results from the almond genome sequence.</title>
        <authorList>
            <person name="Alioto T."/>
            <person name="Alexiou K.G."/>
            <person name="Bardil A."/>
            <person name="Barteri F."/>
            <person name="Castanera R."/>
            <person name="Cruz F."/>
            <person name="Dhingra A."/>
            <person name="Duval H."/>
            <person name="Fernandez I Marti A."/>
            <person name="Frias L."/>
            <person name="Galan B."/>
            <person name="Garcia J.L."/>
            <person name="Howad W."/>
            <person name="Gomez-Garrido J."/>
            <person name="Gut M."/>
            <person name="Julca I."/>
            <person name="Morata J."/>
            <person name="Puigdomenech P."/>
            <person name="Ribeca P."/>
            <person name="Rubio Cabetas M.J."/>
            <person name="Vlasova A."/>
            <person name="Wirthensohn M."/>
            <person name="Garcia-Mas J."/>
            <person name="Gabaldon T."/>
            <person name="Casacuberta J.M."/>
            <person name="Arus P."/>
        </authorList>
    </citation>
    <scope>NUCLEOTIDE SEQUENCE [LARGE SCALE GENOMIC DNA]</scope>
    <source>
        <strain evidence="3">cv. Texas</strain>
    </source>
</reference>
<gene>
    <name evidence="2" type="ORF">ALMOND_2B010209</name>
</gene>
<dbReference type="EMBL" id="CABIKO010000002">
    <property type="protein sequence ID" value="VVA10601.1"/>
    <property type="molecule type" value="Genomic_DNA"/>
</dbReference>
<keyword evidence="1" id="KW-0812">Transmembrane</keyword>
<name>A0A5E4E794_PRUDU</name>
<feature type="transmembrane region" description="Helical" evidence="1">
    <location>
        <begin position="106"/>
        <end position="125"/>
    </location>
</feature>
<dbReference type="AlphaFoldDB" id="A0A5E4E794"/>
<evidence type="ECO:0000313" key="3">
    <source>
        <dbReference type="Proteomes" id="UP000327085"/>
    </source>
</evidence>
<evidence type="ECO:0000313" key="2">
    <source>
        <dbReference type="EMBL" id="VVA10601.1"/>
    </source>
</evidence>
<dbReference type="Gramene" id="VVA10601">
    <property type="protein sequence ID" value="VVA10601"/>
    <property type="gene ID" value="Prudul26B010209"/>
</dbReference>
<keyword evidence="1" id="KW-1133">Transmembrane helix</keyword>
<sequence>MTSHPPPLHNETSKVFKSNGHDLPTRLLATDSSAALTKTSLSPQNTLPNVKMTGCYPRQRRYVKVKEQGPYGQKSFLCPISLVAKLSLKNVRDPLKEAASQREKETFFFFIFLLLLLVLIIQAPASLMPALSV</sequence>
<protein>
    <submittedName>
        <fullName evidence="2">Uncharacterized protein</fullName>
    </submittedName>
</protein>
<organism evidence="2 3">
    <name type="scientific">Prunus dulcis</name>
    <name type="common">Almond</name>
    <name type="synonym">Amygdalus dulcis</name>
    <dbReference type="NCBI Taxonomy" id="3755"/>
    <lineage>
        <taxon>Eukaryota</taxon>
        <taxon>Viridiplantae</taxon>
        <taxon>Streptophyta</taxon>
        <taxon>Embryophyta</taxon>
        <taxon>Tracheophyta</taxon>
        <taxon>Spermatophyta</taxon>
        <taxon>Magnoliopsida</taxon>
        <taxon>eudicotyledons</taxon>
        <taxon>Gunneridae</taxon>
        <taxon>Pentapetalae</taxon>
        <taxon>rosids</taxon>
        <taxon>fabids</taxon>
        <taxon>Rosales</taxon>
        <taxon>Rosaceae</taxon>
        <taxon>Amygdaloideae</taxon>
        <taxon>Amygdaleae</taxon>
        <taxon>Prunus</taxon>
    </lineage>
</organism>
<evidence type="ECO:0000256" key="1">
    <source>
        <dbReference type="SAM" id="Phobius"/>
    </source>
</evidence>
<dbReference type="Proteomes" id="UP000327085">
    <property type="component" value="Chromosome 7"/>
</dbReference>
<dbReference type="InParanoid" id="A0A5E4E794"/>